<reference evidence="3" key="1">
    <citation type="submission" date="2017-02" db="UniProtKB">
        <authorList>
            <consortium name="WormBaseParasite"/>
        </authorList>
    </citation>
    <scope>IDENTIFICATION</scope>
</reference>
<proteinExistence type="predicted"/>
<organism evidence="3">
    <name type="scientific">Nippostrongylus brasiliensis</name>
    <name type="common">Rat hookworm</name>
    <dbReference type="NCBI Taxonomy" id="27835"/>
    <lineage>
        <taxon>Eukaryota</taxon>
        <taxon>Metazoa</taxon>
        <taxon>Ecdysozoa</taxon>
        <taxon>Nematoda</taxon>
        <taxon>Chromadorea</taxon>
        <taxon>Rhabditida</taxon>
        <taxon>Rhabditina</taxon>
        <taxon>Rhabditomorpha</taxon>
        <taxon>Strongyloidea</taxon>
        <taxon>Heligmosomidae</taxon>
        <taxon>Nippostrongylus</taxon>
    </lineage>
</organism>
<name>A0A0N4YRJ8_NIPBR</name>
<dbReference type="WBParaSite" id="NBR_0001987001-mRNA-1">
    <property type="protein sequence ID" value="NBR_0001987001-mRNA-1"/>
    <property type="gene ID" value="NBR_0001987001"/>
</dbReference>
<evidence type="ECO:0000313" key="3">
    <source>
        <dbReference type="WBParaSite" id="NBR_0001987001-mRNA-1"/>
    </source>
</evidence>
<evidence type="ECO:0000313" key="1">
    <source>
        <dbReference type="EMBL" id="VDL83607.1"/>
    </source>
</evidence>
<protein>
    <submittedName>
        <fullName evidence="1 3">Uncharacterized protein</fullName>
    </submittedName>
</protein>
<sequence>MWSSSKIKDFDGVHEGECGEVPINVVLYSVTWSTTSNESTASAGLHRTINVTVFAGTTSAADCHDPVDAVTGSAETAASLEKNSRAS</sequence>
<dbReference type="EMBL" id="UYSL01024576">
    <property type="protein sequence ID" value="VDL83607.1"/>
    <property type="molecule type" value="Genomic_DNA"/>
</dbReference>
<evidence type="ECO:0000313" key="2">
    <source>
        <dbReference type="Proteomes" id="UP000271162"/>
    </source>
</evidence>
<accession>A0A0N4YRJ8</accession>
<keyword evidence="2" id="KW-1185">Reference proteome</keyword>
<dbReference type="AlphaFoldDB" id="A0A0N4YRJ8"/>
<reference evidence="1 2" key="2">
    <citation type="submission" date="2018-11" db="EMBL/GenBank/DDBJ databases">
        <authorList>
            <consortium name="Pathogen Informatics"/>
        </authorList>
    </citation>
    <scope>NUCLEOTIDE SEQUENCE [LARGE SCALE GENOMIC DNA]</scope>
</reference>
<gene>
    <name evidence="1" type="ORF">NBR_LOCUS19871</name>
</gene>
<dbReference type="Proteomes" id="UP000271162">
    <property type="component" value="Unassembled WGS sequence"/>
</dbReference>